<evidence type="ECO:0000256" key="10">
    <source>
        <dbReference type="ARBA" id="ARBA00022692"/>
    </source>
</evidence>
<feature type="transmembrane region" description="Helical" evidence="19">
    <location>
        <begin position="214"/>
        <end position="235"/>
    </location>
</feature>
<dbReference type="InterPro" id="IPR003805">
    <property type="entry name" value="CobS"/>
</dbReference>
<evidence type="ECO:0000256" key="8">
    <source>
        <dbReference type="ARBA" id="ARBA00022573"/>
    </source>
</evidence>
<sequence>MVNRMGRWLHALGAAVQFLTVVPLPFRPVFDERTAARSLVFFPWAGALIGAATAAAAILLPHVLPPLPAAALVLILSTAMTGALHLDGWMDTADGVLSRRPRARMLEIMKDSRVGAMGVAAAVLLLLLKWSLLAALLEQPIGAPGAVHLAAVFVWSRSAMALGVAAWPHARGSEGLAALYARASGKHALLALLAGALLVGAAYMLVGLPPLAALGYTLVGLALATAAASALALWLKARLGGLTGDTYGAMNEAAEAALLLALVAVPAS</sequence>
<feature type="transmembrane region" description="Helical" evidence="19">
    <location>
        <begin position="69"/>
        <end position="93"/>
    </location>
</feature>
<evidence type="ECO:0000256" key="11">
    <source>
        <dbReference type="ARBA" id="ARBA00022842"/>
    </source>
</evidence>
<dbReference type="GO" id="GO:0008818">
    <property type="term" value="F:cobalamin 5'-phosphate synthase activity"/>
    <property type="evidence" value="ECO:0007669"/>
    <property type="project" value="UniProtKB-UniRule"/>
</dbReference>
<evidence type="ECO:0000256" key="6">
    <source>
        <dbReference type="ARBA" id="ARBA00015850"/>
    </source>
</evidence>
<evidence type="ECO:0000256" key="18">
    <source>
        <dbReference type="ARBA" id="ARBA00049504"/>
    </source>
</evidence>
<feature type="transmembrane region" description="Helical" evidence="19">
    <location>
        <begin position="114"/>
        <end position="133"/>
    </location>
</feature>
<feature type="transmembrane region" description="Helical" evidence="19">
    <location>
        <begin position="188"/>
        <end position="208"/>
    </location>
</feature>
<keyword evidence="9 19" id="KW-0808">Transferase</keyword>
<accession>A0A927BW14</accession>
<comment type="subcellular location">
    <subcellularLocation>
        <location evidence="2 19">Cell membrane</location>
        <topology evidence="2 19">Multi-pass membrane protein</topology>
    </subcellularLocation>
</comment>
<dbReference type="Proteomes" id="UP000621560">
    <property type="component" value="Unassembled WGS sequence"/>
</dbReference>
<evidence type="ECO:0000256" key="3">
    <source>
        <dbReference type="ARBA" id="ARBA00004663"/>
    </source>
</evidence>
<keyword evidence="8 19" id="KW-0169">Cobalamin biosynthesis</keyword>
<evidence type="ECO:0000256" key="7">
    <source>
        <dbReference type="ARBA" id="ARBA00022475"/>
    </source>
</evidence>
<gene>
    <name evidence="19 20" type="primary">cobS</name>
    <name evidence="20" type="ORF">IDH44_16435</name>
</gene>
<feature type="transmembrane region" description="Helical" evidence="19">
    <location>
        <begin position="38"/>
        <end position="63"/>
    </location>
</feature>
<evidence type="ECO:0000256" key="13">
    <source>
        <dbReference type="ARBA" id="ARBA00023136"/>
    </source>
</evidence>
<proteinExistence type="inferred from homology"/>
<dbReference type="PANTHER" id="PTHR34148:SF1">
    <property type="entry name" value="ADENOSYLCOBINAMIDE-GDP RIBAZOLETRANSFERASE"/>
    <property type="match status" value="1"/>
</dbReference>
<evidence type="ECO:0000256" key="17">
    <source>
        <dbReference type="ARBA" id="ARBA00048623"/>
    </source>
</evidence>
<keyword evidence="11 19" id="KW-0460">Magnesium</keyword>
<dbReference type="Pfam" id="PF02654">
    <property type="entry name" value="CobS"/>
    <property type="match status" value="1"/>
</dbReference>
<evidence type="ECO:0000313" key="20">
    <source>
        <dbReference type="EMBL" id="MBD2846785.1"/>
    </source>
</evidence>
<comment type="caution">
    <text evidence="20">The sequence shown here is derived from an EMBL/GenBank/DDBJ whole genome shotgun (WGS) entry which is preliminary data.</text>
</comment>
<keyword evidence="12 19" id="KW-1133">Transmembrane helix</keyword>
<dbReference type="GO" id="GO:0005886">
    <property type="term" value="C:plasma membrane"/>
    <property type="evidence" value="ECO:0007669"/>
    <property type="project" value="UniProtKB-SubCell"/>
</dbReference>
<dbReference type="GO" id="GO:0051073">
    <property type="term" value="F:adenosylcobinamide-GDP ribazoletransferase activity"/>
    <property type="evidence" value="ECO:0007669"/>
    <property type="project" value="UniProtKB-UniRule"/>
</dbReference>
<evidence type="ECO:0000256" key="19">
    <source>
        <dbReference type="HAMAP-Rule" id="MF_00719"/>
    </source>
</evidence>
<evidence type="ECO:0000256" key="16">
    <source>
        <dbReference type="ARBA" id="ARBA00032853"/>
    </source>
</evidence>
<comment type="catalytic activity">
    <reaction evidence="17 19">
        <text>alpha-ribazole + adenosylcob(III)inamide-GDP = adenosylcob(III)alamin + GMP + H(+)</text>
        <dbReference type="Rhea" id="RHEA:16049"/>
        <dbReference type="ChEBI" id="CHEBI:10329"/>
        <dbReference type="ChEBI" id="CHEBI:15378"/>
        <dbReference type="ChEBI" id="CHEBI:18408"/>
        <dbReference type="ChEBI" id="CHEBI:58115"/>
        <dbReference type="ChEBI" id="CHEBI:60487"/>
        <dbReference type="EC" id="2.7.8.26"/>
    </reaction>
</comment>
<evidence type="ECO:0000256" key="9">
    <source>
        <dbReference type="ARBA" id="ARBA00022679"/>
    </source>
</evidence>
<dbReference type="HAMAP" id="MF_00719">
    <property type="entry name" value="CobS"/>
    <property type="match status" value="1"/>
</dbReference>
<keyword evidence="13 19" id="KW-0472">Membrane</keyword>
<feature type="transmembrane region" description="Helical" evidence="19">
    <location>
        <begin position="145"/>
        <end position="167"/>
    </location>
</feature>
<dbReference type="GO" id="GO:0009236">
    <property type="term" value="P:cobalamin biosynthetic process"/>
    <property type="evidence" value="ECO:0007669"/>
    <property type="project" value="UniProtKB-UniRule"/>
</dbReference>
<comment type="catalytic activity">
    <reaction evidence="18 19">
        <text>alpha-ribazole 5'-phosphate + adenosylcob(III)inamide-GDP = adenosylcob(III)alamin 5'-phosphate + GMP + H(+)</text>
        <dbReference type="Rhea" id="RHEA:23560"/>
        <dbReference type="ChEBI" id="CHEBI:15378"/>
        <dbReference type="ChEBI" id="CHEBI:57918"/>
        <dbReference type="ChEBI" id="CHEBI:58115"/>
        <dbReference type="ChEBI" id="CHEBI:60487"/>
        <dbReference type="ChEBI" id="CHEBI:60493"/>
        <dbReference type="EC" id="2.7.8.26"/>
    </reaction>
</comment>
<dbReference type="AlphaFoldDB" id="A0A927BW14"/>
<evidence type="ECO:0000256" key="5">
    <source>
        <dbReference type="ARBA" id="ARBA00013200"/>
    </source>
</evidence>
<keyword evidence="21" id="KW-1185">Reference proteome</keyword>
<reference evidence="20" key="1">
    <citation type="submission" date="2020-09" db="EMBL/GenBank/DDBJ databases">
        <title>A novel bacterium of genus Paenibacillus, isolated from South China Sea.</title>
        <authorList>
            <person name="Huang H."/>
            <person name="Mo K."/>
            <person name="Hu Y."/>
        </authorList>
    </citation>
    <scope>NUCLEOTIDE SEQUENCE</scope>
    <source>
        <strain evidence="20">IB182496</strain>
    </source>
</reference>
<keyword evidence="7 19" id="KW-1003">Cell membrane</keyword>
<evidence type="ECO:0000256" key="14">
    <source>
        <dbReference type="ARBA" id="ARBA00025228"/>
    </source>
</evidence>
<dbReference type="NCBIfam" id="TIGR00317">
    <property type="entry name" value="cobS"/>
    <property type="match status" value="1"/>
</dbReference>
<comment type="similarity">
    <text evidence="4 19">Belongs to the CobS family.</text>
</comment>
<evidence type="ECO:0000256" key="12">
    <source>
        <dbReference type="ARBA" id="ARBA00022989"/>
    </source>
</evidence>
<dbReference type="PANTHER" id="PTHR34148">
    <property type="entry name" value="ADENOSYLCOBINAMIDE-GDP RIBAZOLETRANSFERASE"/>
    <property type="match status" value="1"/>
</dbReference>
<evidence type="ECO:0000256" key="2">
    <source>
        <dbReference type="ARBA" id="ARBA00004651"/>
    </source>
</evidence>
<evidence type="ECO:0000256" key="1">
    <source>
        <dbReference type="ARBA" id="ARBA00001946"/>
    </source>
</evidence>
<comment type="cofactor">
    <cofactor evidence="1 19">
        <name>Mg(2+)</name>
        <dbReference type="ChEBI" id="CHEBI:18420"/>
    </cofactor>
</comment>
<dbReference type="EC" id="2.7.8.26" evidence="5 19"/>
<evidence type="ECO:0000313" key="21">
    <source>
        <dbReference type="Proteomes" id="UP000621560"/>
    </source>
</evidence>
<evidence type="ECO:0000256" key="4">
    <source>
        <dbReference type="ARBA" id="ARBA00010561"/>
    </source>
</evidence>
<keyword evidence="10 19" id="KW-0812">Transmembrane</keyword>
<evidence type="ECO:0000256" key="15">
    <source>
        <dbReference type="ARBA" id="ARBA00032605"/>
    </source>
</evidence>
<name>A0A927BW14_9BACL</name>
<organism evidence="20 21">
    <name type="scientific">Paenibacillus sabuli</name>
    <dbReference type="NCBI Taxonomy" id="2772509"/>
    <lineage>
        <taxon>Bacteria</taxon>
        <taxon>Bacillati</taxon>
        <taxon>Bacillota</taxon>
        <taxon>Bacilli</taxon>
        <taxon>Bacillales</taxon>
        <taxon>Paenibacillaceae</taxon>
        <taxon>Paenibacillus</taxon>
    </lineage>
</organism>
<comment type="pathway">
    <text evidence="3 19">Cofactor biosynthesis; adenosylcobalamin biosynthesis; adenosylcobalamin from cob(II)yrinate a,c-diamide: step 7/7.</text>
</comment>
<comment type="function">
    <text evidence="14 19">Joins adenosylcobinamide-GDP and alpha-ribazole to generate adenosylcobalamin (Ado-cobalamin). Also synthesizes adenosylcobalamin 5'-phosphate from adenosylcobinamide-GDP and alpha-ribazole 5'-phosphate.</text>
</comment>
<protein>
    <recommendedName>
        <fullName evidence="6 19">Adenosylcobinamide-GDP ribazoletransferase</fullName>
        <ecNumber evidence="5 19">2.7.8.26</ecNumber>
    </recommendedName>
    <alternativeName>
        <fullName evidence="16 19">Cobalamin synthase</fullName>
    </alternativeName>
    <alternativeName>
        <fullName evidence="15 19">Cobalamin-5'-phosphate synthase</fullName>
    </alternativeName>
</protein>
<dbReference type="EMBL" id="JACXIZ010000027">
    <property type="protein sequence ID" value="MBD2846785.1"/>
    <property type="molecule type" value="Genomic_DNA"/>
</dbReference>